<gene>
    <name evidence="5" type="ORF">DEW08_26930</name>
</gene>
<dbReference type="InterPro" id="IPR029063">
    <property type="entry name" value="SAM-dependent_MTases_sf"/>
</dbReference>
<protein>
    <submittedName>
        <fullName evidence="5">Class I SAM-dependent methyltransferase</fullName>
    </submittedName>
</protein>
<evidence type="ECO:0000259" key="4">
    <source>
        <dbReference type="Pfam" id="PF08241"/>
    </source>
</evidence>
<evidence type="ECO:0000256" key="2">
    <source>
        <dbReference type="ARBA" id="ARBA00022679"/>
    </source>
</evidence>
<dbReference type="PANTHER" id="PTHR43464:SF19">
    <property type="entry name" value="UBIQUINONE BIOSYNTHESIS O-METHYLTRANSFERASE, MITOCHONDRIAL"/>
    <property type="match status" value="1"/>
</dbReference>
<dbReference type="KEGG" id="azz:DEW08_26930"/>
<evidence type="ECO:0000256" key="3">
    <source>
        <dbReference type="ARBA" id="ARBA00022691"/>
    </source>
</evidence>
<dbReference type="Gene3D" id="3.40.50.150">
    <property type="entry name" value="Vaccinia Virus protein VP39"/>
    <property type="match status" value="1"/>
</dbReference>
<proteinExistence type="predicted"/>
<keyword evidence="6" id="KW-1185">Reference proteome</keyword>
<feature type="domain" description="Methyltransferase type 11" evidence="4">
    <location>
        <begin position="71"/>
        <end position="166"/>
    </location>
</feature>
<evidence type="ECO:0000313" key="5">
    <source>
        <dbReference type="EMBL" id="AWK89634.1"/>
    </source>
</evidence>
<keyword evidence="3" id="KW-0949">S-adenosyl-L-methionine</keyword>
<organism evidence="5 6">
    <name type="scientific">Azospirillum thermophilum</name>
    <dbReference type="NCBI Taxonomy" id="2202148"/>
    <lineage>
        <taxon>Bacteria</taxon>
        <taxon>Pseudomonadati</taxon>
        <taxon>Pseudomonadota</taxon>
        <taxon>Alphaproteobacteria</taxon>
        <taxon>Rhodospirillales</taxon>
        <taxon>Azospirillaceae</taxon>
        <taxon>Azospirillum</taxon>
    </lineage>
</organism>
<geneLocation type="plasmid" evidence="5 6">
    <name>unnamed2</name>
</geneLocation>
<dbReference type="OrthoDB" id="9787738at2"/>
<dbReference type="InterPro" id="IPR013216">
    <property type="entry name" value="Methyltransf_11"/>
</dbReference>
<dbReference type="GO" id="GO:0008757">
    <property type="term" value="F:S-adenosylmethionine-dependent methyltransferase activity"/>
    <property type="evidence" value="ECO:0007669"/>
    <property type="project" value="InterPro"/>
</dbReference>
<keyword evidence="5" id="KW-0614">Plasmid</keyword>
<dbReference type="PANTHER" id="PTHR43464">
    <property type="entry name" value="METHYLTRANSFERASE"/>
    <property type="match status" value="1"/>
</dbReference>
<reference evidence="6" key="1">
    <citation type="submission" date="2018-05" db="EMBL/GenBank/DDBJ databases">
        <title>Azospirillum thermophila sp. nov., a novel isolated from hot spring.</title>
        <authorList>
            <person name="Zhao Z."/>
        </authorList>
    </citation>
    <scope>NUCLEOTIDE SEQUENCE [LARGE SCALE GENOMIC DNA]</scope>
    <source>
        <strain evidence="6">CFH 70021</strain>
        <plasmid evidence="6">unnamed2</plasmid>
    </source>
</reference>
<dbReference type="RefSeq" id="WP_109333124.1">
    <property type="nucleotide sequence ID" value="NZ_CP029357.1"/>
</dbReference>
<dbReference type="Proteomes" id="UP000245629">
    <property type="component" value="Plasmid unnamed2"/>
</dbReference>
<dbReference type="CDD" id="cd02440">
    <property type="entry name" value="AdoMet_MTases"/>
    <property type="match status" value="1"/>
</dbReference>
<sequence length="306" mass="33790">MTDPRAVDRIDEVWGDPLSWEAAGWQASRLPAVRRMFNRHVTGEAETDAVTWFFRRVARERPLPLGRVLVLACGGGELERSLIAEGRVREVVAVDISARVIAVAEAAARDAGITGIRYRTGDMNALDVDGPFDAVFSSSAIHHCENLEGLFAVIRRVLVPGGWLFLDDYVGPDRFQWTDAQVLQINRLLQLLPDRMVHNMAGYTRRGFDRVGADVVAAHDPSEAVRSRDILRVMADHLTVEVCRGYGGNLLHLVLSNLAQHFDPDHSGDPSGPEYLALLIEASDHLRATGRCQDDFAVAIARHASN</sequence>
<accession>A0A2S2CYP8</accession>
<dbReference type="EMBL" id="CP029357">
    <property type="protein sequence ID" value="AWK89634.1"/>
    <property type="molecule type" value="Genomic_DNA"/>
</dbReference>
<evidence type="ECO:0000256" key="1">
    <source>
        <dbReference type="ARBA" id="ARBA00022603"/>
    </source>
</evidence>
<dbReference type="SUPFAM" id="SSF53335">
    <property type="entry name" value="S-adenosyl-L-methionine-dependent methyltransferases"/>
    <property type="match status" value="1"/>
</dbReference>
<evidence type="ECO:0000313" key="6">
    <source>
        <dbReference type="Proteomes" id="UP000245629"/>
    </source>
</evidence>
<dbReference type="Pfam" id="PF08241">
    <property type="entry name" value="Methyltransf_11"/>
    <property type="match status" value="1"/>
</dbReference>
<dbReference type="GO" id="GO:0032259">
    <property type="term" value="P:methylation"/>
    <property type="evidence" value="ECO:0007669"/>
    <property type="project" value="UniProtKB-KW"/>
</dbReference>
<dbReference type="AlphaFoldDB" id="A0A2S2CYP8"/>
<keyword evidence="1 5" id="KW-0489">Methyltransferase</keyword>
<keyword evidence="2 5" id="KW-0808">Transferase</keyword>
<name>A0A2S2CYP8_9PROT</name>